<reference evidence="4" key="1">
    <citation type="submission" date="2016-11" db="EMBL/GenBank/DDBJ databases">
        <authorList>
            <person name="Varghese N."/>
            <person name="Submissions S."/>
        </authorList>
    </citation>
    <scope>NUCLEOTIDE SEQUENCE [LARGE SCALE GENOMIC DNA]</scope>
    <source>
        <strain evidence="4">DSM 6637</strain>
    </source>
</reference>
<evidence type="ECO:0000313" key="3">
    <source>
        <dbReference type="EMBL" id="SHM03028.1"/>
    </source>
</evidence>
<dbReference type="GO" id="GO:0097367">
    <property type="term" value="F:carbohydrate derivative binding"/>
    <property type="evidence" value="ECO:0007669"/>
    <property type="project" value="InterPro"/>
</dbReference>
<evidence type="ECO:0000313" key="4">
    <source>
        <dbReference type="Proteomes" id="UP000184444"/>
    </source>
</evidence>
<proteinExistence type="predicted"/>
<gene>
    <name evidence="3" type="ORF">SAMN05444389_10339</name>
</gene>
<dbReference type="RefSeq" id="WP_084731995.1">
    <property type="nucleotide sequence ID" value="NZ_FRCK01000003.1"/>
</dbReference>
<dbReference type="STRING" id="53463.SAMN05444389_10339"/>
<feature type="domain" description="HTH rpiR-type" evidence="1">
    <location>
        <begin position="14"/>
        <end position="90"/>
    </location>
</feature>
<dbReference type="Proteomes" id="UP000184444">
    <property type="component" value="Unassembled WGS sequence"/>
</dbReference>
<dbReference type="GO" id="GO:0003677">
    <property type="term" value="F:DNA binding"/>
    <property type="evidence" value="ECO:0007669"/>
    <property type="project" value="InterPro"/>
</dbReference>
<dbReference type="InterPro" id="IPR047640">
    <property type="entry name" value="RpiR-like"/>
</dbReference>
<dbReference type="PANTHER" id="PTHR30514">
    <property type="entry name" value="GLUCOKINASE"/>
    <property type="match status" value="1"/>
</dbReference>
<name>A0A1M7FGV7_9RHOB</name>
<feature type="domain" description="SIS" evidence="2">
    <location>
        <begin position="138"/>
        <end position="275"/>
    </location>
</feature>
<dbReference type="EMBL" id="FRCK01000003">
    <property type="protein sequence ID" value="SHM03028.1"/>
    <property type="molecule type" value="Genomic_DNA"/>
</dbReference>
<dbReference type="Gene3D" id="3.40.50.10490">
    <property type="entry name" value="Glucose-6-phosphate isomerase like protein, domain 1"/>
    <property type="match status" value="1"/>
</dbReference>
<dbReference type="OrthoDB" id="3574600at2"/>
<evidence type="ECO:0000259" key="1">
    <source>
        <dbReference type="PROSITE" id="PS51071"/>
    </source>
</evidence>
<sequence length="306" mass="33162">MTKTRRNGPAPARDILTQRHARCRDRLSPACTRVADYIAANPIETLTLSALDLGRATGTSDATVVRAVQALGFDGLHDLRSELASAYRERSAPADNLARTWAEVGEDTEAAMDRVIASLSDALAALRDGPVRRAMPDALKILHVAERIAVFGVGPTAHIAAYFAARLRRKGRRQLVLDQMGPALADQLLELERGDALVMLAYGKPYPEAEATIFEARRLQIPVILLTDAPDEKPARSATVVLPVPRGRSGHVALHSATVACLEMLLLGLATTDRETAATALAELERLRETTRPARRAARTESDTEE</sequence>
<dbReference type="InterPro" id="IPR046348">
    <property type="entry name" value="SIS_dom_sf"/>
</dbReference>
<protein>
    <submittedName>
        <fullName evidence="3">Transcriptional regulator, RpiR family</fullName>
    </submittedName>
</protein>
<dbReference type="AlphaFoldDB" id="A0A1M7FGV7"/>
<dbReference type="Pfam" id="PF01380">
    <property type="entry name" value="SIS"/>
    <property type="match status" value="1"/>
</dbReference>
<dbReference type="CDD" id="cd04795">
    <property type="entry name" value="SIS"/>
    <property type="match status" value="1"/>
</dbReference>
<dbReference type="SUPFAM" id="SSF46689">
    <property type="entry name" value="Homeodomain-like"/>
    <property type="match status" value="1"/>
</dbReference>
<dbReference type="PROSITE" id="PS51464">
    <property type="entry name" value="SIS"/>
    <property type="match status" value="1"/>
</dbReference>
<dbReference type="InterPro" id="IPR009057">
    <property type="entry name" value="Homeodomain-like_sf"/>
</dbReference>
<dbReference type="Pfam" id="PF01418">
    <property type="entry name" value="HTH_6"/>
    <property type="match status" value="1"/>
</dbReference>
<dbReference type="GO" id="GO:1901135">
    <property type="term" value="P:carbohydrate derivative metabolic process"/>
    <property type="evidence" value="ECO:0007669"/>
    <property type="project" value="InterPro"/>
</dbReference>
<dbReference type="PROSITE" id="PS51071">
    <property type="entry name" value="HTH_RPIR"/>
    <property type="match status" value="1"/>
</dbReference>
<dbReference type="SUPFAM" id="SSF53697">
    <property type="entry name" value="SIS domain"/>
    <property type="match status" value="1"/>
</dbReference>
<evidence type="ECO:0000259" key="2">
    <source>
        <dbReference type="PROSITE" id="PS51464"/>
    </source>
</evidence>
<dbReference type="GO" id="GO:0003700">
    <property type="term" value="F:DNA-binding transcription factor activity"/>
    <property type="evidence" value="ECO:0007669"/>
    <property type="project" value="InterPro"/>
</dbReference>
<dbReference type="InterPro" id="IPR001347">
    <property type="entry name" value="SIS_dom"/>
</dbReference>
<keyword evidence="4" id="KW-1185">Reference proteome</keyword>
<organism evidence="3 4">
    <name type="scientific">Paracoccus solventivorans</name>
    <dbReference type="NCBI Taxonomy" id="53463"/>
    <lineage>
        <taxon>Bacteria</taxon>
        <taxon>Pseudomonadati</taxon>
        <taxon>Pseudomonadota</taxon>
        <taxon>Alphaproteobacteria</taxon>
        <taxon>Rhodobacterales</taxon>
        <taxon>Paracoccaceae</taxon>
        <taxon>Paracoccus</taxon>
    </lineage>
</organism>
<dbReference type="Gene3D" id="1.10.10.10">
    <property type="entry name" value="Winged helix-like DNA-binding domain superfamily/Winged helix DNA-binding domain"/>
    <property type="match status" value="1"/>
</dbReference>
<accession>A0A1M7FGV7</accession>
<dbReference type="InterPro" id="IPR036388">
    <property type="entry name" value="WH-like_DNA-bd_sf"/>
</dbReference>
<dbReference type="InterPro" id="IPR000281">
    <property type="entry name" value="HTH_RpiR"/>
</dbReference>